<accession>A0A6J8D4Z7</accession>
<dbReference type="Proteomes" id="UP000507470">
    <property type="component" value="Unassembled WGS sequence"/>
</dbReference>
<protein>
    <submittedName>
        <fullName evidence="1">Uncharacterized protein</fullName>
    </submittedName>
</protein>
<organism evidence="1 2">
    <name type="scientific">Mytilus coruscus</name>
    <name type="common">Sea mussel</name>
    <dbReference type="NCBI Taxonomy" id="42192"/>
    <lineage>
        <taxon>Eukaryota</taxon>
        <taxon>Metazoa</taxon>
        <taxon>Spiralia</taxon>
        <taxon>Lophotrochozoa</taxon>
        <taxon>Mollusca</taxon>
        <taxon>Bivalvia</taxon>
        <taxon>Autobranchia</taxon>
        <taxon>Pteriomorphia</taxon>
        <taxon>Mytilida</taxon>
        <taxon>Mytiloidea</taxon>
        <taxon>Mytilidae</taxon>
        <taxon>Mytilinae</taxon>
        <taxon>Mytilus</taxon>
    </lineage>
</organism>
<dbReference type="AlphaFoldDB" id="A0A6J8D4Z7"/>
<evidence type="ECO:0000313" key="2">
    <source>
        <dbReference type="Proteomes" id="UP000507470"/>
    </source>
</evidence>
<dbReference type="OrthoDB" id="2189254at2759"/>
<reference evidence="1 2" key="1">
    <citation type="submission" date="2020-06" db="EMBL/GenBank/DDBJ databases">
        <authorList>
            <person name="Li R."/>
            <person name="Bekaert M."/>
        </authorList>
    </citation>
    <scope>NUCLEOTIDE SEQUENCE [LARGE SCALE GENOMIC DNA]</scope>
    <source>
        <strain evidence="2">wild</strain>
    </source>
</reference>
<dbReference type="EMBL" id="CACVKT020006612">
    <property type="protein sequence ID" value="CAC5402727.1"/>
    <property type="molecule type" value="Genomic_DNA"/>
</dbReference>
<sequence length="153" mass="17505">MAKLEKNVHVTEYLNQNIKTLSDLREVHKNIKETVESLGQQLHEASSSLPSEIDYIHKVLTIHKLSSDIQTAMLTDVMSNGVESFQTMTHVSWLYILYFSSDIQTAMLTDVMSNDVKSFQIMTHVLLLYVLYFRSDIQTALLTDVMSNVVESF</sequence>
<proteinExistence type="predicted"/>
<gene>
    <name evidence="1" type="ORF">MCOR_36676</name>
</gene>
<evidence type="ECO:0000313" key="1">
    <source>
        <dbReference type="EMBL" id="CAC5402727.1"/>
    </source>
</evidence>
<keyword evidence="2" id="KW-1185">Reference proteome</keyword>
<name>A0A6J8D4Z7_MYTCO</name>